<evidence type="ECO:0008006" key="3">
    <source>
        <dbReference type="Google" id="ProtNLM"/>
    </source>
</evidence>
<gene>
    <name evidence="1" type="primary">106086672</name>
</gene>
<accession>A0A1I8PTW9</accession>
<dbReference type="OrthoDB" id="7866327at2759"/>
<dbReference type="Proteomes" id="UP000095300">
    <property type="component" value="Unassembled WGS sequence"/>
</dbReference>
<sequence>MEIIEFLQTTQHKNLNNFIGFKVKQKLQQYEVELEGRRQKLRNILEFENCQLNEELLMLVTQRVKTAAQQRLEWINTKRMEQHKAQEELLRVKKLQRDLENCEEWRIRQTQQLLVATKEGQLYQIEEKKQRRAREKLIEQNWLAAMEFVRQEREFQQSYEDKLRKVIEGTNQERNLCMQDAKVIKEQTEYEKLKAFHHEDNRRALTLDQKYKTDEKLRDVYKKLQQKQWLKFQIADNQQRNNSSDQNSLRESIIFKDREDYQIYTELDGSQRHKVRNNEWHKLYLEHCAREKQQRKEADLQHEQMYLNTGCVLQQRPKNPYGKNSR</sequence>
<dbReference type="VEuPathDB" id="VectorBase:SCAU011053"/>
<dbReference type="EnsemblMetazoa" id="SCAU011053-RB">
    <property type="protein sequence ID" value="SCAU011053-PB"/>
    <property type="gene ID" value="SCAU011053"/>
</dbReference>
<dbReference type="KEGG" id="scac:106086672"/>
<evidence type="ECO:0000313" key="2">
    <source>
        <dbReference type="Proteomes" id="UP000095300"/>
    </source>
</evidence>
<proteinExistence type="predicted"/>
<dbReference type="AlphaFoldDB" id="A0A1I8PTW9"/>
<keyword evidence="2" id="KW-1185">Reference proteome</keyword>
<dbReference type="STRING" id="35570.A0A1I8PTW9"/>
<reference evidence="1" key="1">
    <citation type="submission" date="2020-05" db="UniProtKB">
        <authorList>
            <consortium name="EnsemblMetazoa"/>
        </authorList>
    </citation>
    <scope>IDENTIFICATION</scope>
    <source>
        <strain evidence="1">USDA</strain>
    </source>
</reference>
<name>A0A1I8PTW9_STOCA</name>
<evidence type="ECO:0000313" key="1">
    <source>
        <dbReference type="EnsemblMetazoa" id="SCAU011053-PB"/>
    </source>
</evidence>
<organism evidence="1 2">
    <name type="scientific">Stomoxys calcitrans</name>
    <name type="common">Stable fly</name>
    <name type="synonym">Conops calcitrans</name>
    <dbReference type="NCBI Taxonomy" id="35570"/>
    <lineage>
        <taxon>Eukaryota</taxon>
        <taxon>Metazoa</taxon>
        <taxon>Ecdysozoa</taxon>
        <taxon>Arthropoda</taxon>
        <taxon>Hexapoda</taxon>
        <taxon>Insecta</taxon>
        <taxon>Pterygota</taxon>
        <taxon>Neoptera</taxon>
        <taxon>Endopterygota</taxon>
        <taxon>Diptera</taxon>
        <taxon>Brachycera</taxon>
        <taxon>Muscomorpha</taxon>
        <taxon>Muscoidea</taxon>
        <taxon>Muscidae</taxon>
        <taxon>Stomoxys</taxon>
    </lineage>
</organism>
<protein>
    <recommendedName>
        <fullName evidence="3">Trichohyalin-plectin-homology domain-containing protein</fullName>
    </recommendedName>
</protein>